<dbReference type="InterPro" id="IPR000571">
    <property type="entry name" value="Znf_CCCH"/>
</dbReference>
<evidence type="ECO:0000313" key="4">
    <source>
        <dbReference type="Proteomes" id="UP000051952"/>
    </source>
</evidence>
<evidence type="ECO:0000256" key="1">
    <source>
        <dbReference type="PROSITE-ProRule" id="PRU00723"/>
    </source>
</evidence>
<gene>
    <name evidence="3" type="ORF">BSAL_58385</name>
</gene>
<sequence length="295" mass="33549">MFLGFFCYWWRDLKKNLKMDMFFAPMFPAVWVTTGNGAWIPCVSAAAVQNYLSPRHRASSVVPLPLIREGQVHPMTIPHNVVTHEEDFLEVFDPMYRLCYEVPHTCIAHLPPPRMKITRLVICRNYVPGDLLSCTMGSGCKFVHVDADLTALHAHSIHVKYAWRSLDVCVYPRLAAGELLQVSLLTTDFPMMRCRASWCSVTQGSLKRNDPNRTKSLSHCAHYYFNQLCNRGEECCFVHTVHVDATIAGNFFRSSTRLVVPQRERTLSLTKLIPCAASSTFLEDHAGEARLEPIF</sequence>
<proteinExistence type="predicted"/>
<evidence type="ECO:0000313" key="3">
    <source>
        <dbReference type="EMBL" id="CUF03603.1"/>
    </source>
</evidence>
<dbReference type="AlphaFoldDB" id="A0A0S4IPH7"/>
<protein>
    <recommendedName>
        <fullName evidence="2">C3H1-type domain-containing protein</fullName>
    </recommendedName>
</protein>
<feature type="zinc finger region" description="C3H1-type" evidence="1">
    <location>
        <begin position="117"/>
        <end position="147"/>
    </location>
</feature>
<dbReference type="OrthoDB" id="273228at2759"/>
<reference evidence="4" key="1">
    <citation type="submission" date="2015-09" db="EMBL/GenBank/DDBJ databases">
        <authorList>
            <consortium name="Pathogen Informatics"/>
        </authorList>
    </citation>
    <scope>NUCLEOTIDE SEQUENCE [LARGE SCALE GENOMIC DNA]</scope>
    <source>
        <strain evidence="4">Lake Konstanz</strain>
    </source>
</reference>
<keyword evidence="1" id="KW-0863">Zinc-finger</keyword>
<dbReference type="Proteomes" id="UP000051952">
    <property type="component" value="Unassembled WGS sequence"/>
</dbReference>
<keyword evidence="1" id="KW-0479">Metal-binding</keyword>
<dbReference type="EMBL" id="CYKH01000232">
    <property type="protein sequence ID" value="CUF03603.1"/>
    <property type="molecule type" value="Genomic_DNA"/>
</dbReference>
<keyword evidence="4" id="KW-1185">Reference proteome</keyword>
<name>A0A0S4IPH7_BODSA</name>
<dbReference type="VEuPathDB" id="TriTrypDB:BSAL_93745"/>
<dbReference type="PANTHER" id="PTHR37562">
    <property type="entry name" value="C3H1-TYPE DOMAIN-CONTAINING PROTEIN-RELATED"/>
    <property type="match status" value="1"/>
</dbReference>
<keyword evidence="1" id="KW-0862">Zinc</keyword>
<dbReference type="GO" id="GO:0008270">
    <property type="term" value="F:zinc ion binding"/>
    <property type="evidence" value="ECO:0007669"/>
    <property type="project" value="UniProtKB-KW"/>
</dbReference>
<evidence type="ECO:0000259" key="2">
    <source>
        <dbReference type="PROSITE" id="PS50103"/>
    </source>
</evidence>
<organism evidence="3 4">
    <name type="scientific">Bodo saltans</name>
    <name type="common">Flagellated protozoan</name>
    <dbReference type="NCBI Taxonomy" id="75058"/>
    <lineage>
        <taxon>Eukaryota</taxon>
        <taxon>Discoba</taxon>
        <taxon>Euglenozoa</taxon>
        <taxon>Kinetoplastea</taxon>
        <taxon>Metakinetoplastina</taxon>
        <taxon>Eubodonida</taxon>
        <taxon>Bodonidae</taxon>
        <taxon>Bodo</taxon>
    </lineage>
</organism>
<feature type="zinc finger region" description="C3H1-type" evidence="1">
    <location>
        <begin position="214"/>
        <end position="242"/>
    </location>
</feature>
<dbReference type="PROSITE" id="PS50103">
    <property type="entry name" value="ZF_C3H1"/>
    <property type="match status" value="2"/>
</dbReference>
<feature type="domain" description="C3H1-type" evidence="2">
    <location>
        <begin position="117"/>
        <end position="147"/>
    </location>
</feature>
<feature type="domain" description="C3H1-type" evidence="2">
    <location>
        <begin position="214"/>
        <end position="242"/>
    </location>
</feature>
<accession>A0A0S4IPH7</accession>
<dbReference type="PANTHER" id="PTHR37562:SF5">
    <property type="entry name" value="C3H1-TYPE DOMAIN-CONTAINING PROTEIN"/>
    <property type="match status" value="1"/>
</dbReference>